<dbReference type="Proteomes" id="UP001217185">
    <property type="component" value="Chromosome"/>
</dbReference>
<organism evidence="1 2">
    <name type="scientific">Bacillus subtilis</name>
    <dbReference type="NCBI Taxonomy" id="1423"/>
    <lineage>
        <taxon>Bacteria</taxon>
        <taxon>Bacillati</taxon>
        <taxon>Bacillota</taxon>
        <taxon>Bacilli</taxon>
        <taxon>Bacillales</taxon>
        <taxon>Bacillaceae</taxon>
        <taxon>Bacillus</taxon>
    </lineage>
</organism>
<evidence type="ECO:0000313" key="2">
    <source>
        <dbReference type="Proteomes" id="UP001217185"/>
    </source>
</evidence>
<sequence length="831" mass="96356">MRLKTPMKAINKNLLLTRTGDVWAYYRIKSNSIPMQNREKVESYKKKWQHLFEEITSYEDFHLMMYPSEYELERRFKDLETDIAIDAMDVARYYNEETVRLLEQRLGRLTKYDFILGVKLKSSLVNISVELKDNILSFFNTATDTVVKMLGWEQNVSTSFFEKYEEVEETLANIMGSVRGEQLTESEMTYINRYHFVRGLNHQTNEESEIKDVRSITNTIIDPTDPSVLHLHSDQDEGYSAFVVIDEFLHNMSESDLFYEAQSLPFPVEVQMKIQTESKSITKPALNIKRQQLKEEQKEQQSTGDRSDVSTVTSATMVRHLQDEIKKEDVHVMNWLAVVVVHGKTKKECVGKSKIVKRHLKGAGITCRLPVADQLNLFYKMLPGEKLDITDKNWIQKTTQDGVAEGLFAVNSDIGSKIGFFLGWVDRFREHTDLENAIMSSREFVLFHPFLANQQLKGSKTRSPHCLITGDTGNGKSYLAKLIFNYISMLNIKSLYVDPKKEMRKWIRKVLNDETIRENFPLYIAHLEKYNYITLDHEDQKNWGALDPVSFLPPMKAKELVQVIFEQVYDFKGKDDINTAFLRATSDVIEEKQKGNQVGSLDIIRKMQDHPEKAVQKAGDYLNEVVSDSILKLCIHDGSNPALSLEERITILEVENMDLPDYSERIENYTISQLKSSAVMFALGKFCELFGMNPDEQTVEFIDEAWIFTTSQQGKKVERQMRRIGRSYNNAEYFISQSTKDALNDEDKGNFGVAFAFDEPNEREEVLKWMNMEVTEENKKMMESMFQGQCLFKDYYGRTSKISIECLFEEWQGALKTVEKKAVAYAEEKYL</sequence>
<gene>
    <name evidence="1" type="primary">conE</name>
    <name evidence="1" type="ORF">P5658_23220</name>
</gene>
<dbReference type="EMBL" id="CP121756">
    <property type="protein sequence ID" value="XRL90711.1"/>
    <property type="molecule type" value="Genomic_DNA"/>
</dbReference>
<protein>
    <submittedName>
        <fullName evidence="1">VirB4-like ATPase ConE</fullName>
    </submittedName>
</protein>
<accession>A0AC62A2D4</accession>
<proteinExistence type="predicted"/>
<name>A0AC62A2D4_BACIU</name>
<reference evidence="1" key="1">
    <citation type="submission" date="2025-02" db="EMBL/GenBank/DDBJ databases">
        <title>Complete genome sequences of 52 Bacillus and Priestia strains isolated from West-African fermentations and 26 reference strains from the DSMZ collection.</title>
        <authorList>
            <person name="Wiedenbein E.S."/>
            <person name="Canoy T.S."/>
            <person name="Hui Y."/>
            <person name="Parkouda C."/>
            <person name="Dawende C."/>
            <person name="Ametefe E."/>
            <person name="Jespersen L."/>
            <person name="Nielsen D.S."/>
        </authorList>
    </citation>
    <scope>NUCLEOTIDE SEQUENCE</scope>
    <source>
        <strain evidence="1">PRO122</strain>
    </source>
</reference>
<evidence type="ECO:0000313" key="1">
    <source>
        <dbReference type="EMBL" id="XRL90711.1"/>
    </source>
</evidence>